<sequence length="274" mass="30835">MRKLKPSPNEPVGELKRVLIRECGEALVDFREACPGLLLTSPVFGYQRATLVRATVAEMLNRALRFLPKGYRLGIIEGWRPIYVQRRMYLTSRMRFQNLHPEWNEATLTRTTNRFTHPPGAAAPPPHSSGGAVDVMLVDGNGERLDHHTPYAPFDRRSFPSYAKGLSETARRHRAILSEALLAAGMTNYPSEYWHWSYGDQGWAYRGPDQAAEIPKDEFLRSHEWKPYAIYGPIVAPPGWTPCAEDDIDEPLERLWAGGEGSGFPTKGQSETGS</sequence>
<accession>A0A809RY89</accession>
<dbReference type="InterPro" id="IPR009045">
    <property type="entry name" value="Zn_M74/Hedgehog-like"/>
</dbReference>
<reference evidence="11" key="1">
    <citation type="journal article" name="DNA Res.">
        <title>The physiological potential of anammox bacteria as revealed by their core genome structure.</title>
        <authorList>
            <person name="Okubo T."/>
            <person name="Toyoda A."/>
            <person name="Fukuhara K."/>
            <person name="Uchiyama I."/>
            <person name="Harigaya Y."/>
            <person name="Kuroiwa M."/>
            <person name="Suzuki T."/>
            <person name="Murakami Y."/>
            <person name="Suwa Y."/>
            <person name="Takami H."/>
        </authorList>
    </citation>
    <scope>NUCLEOTIDE SEQUENCE</scope>
    <source>
        <strain evidence="11">317325-2</strain>
    </source>
</reference>
<evidence type="ECO:0000256" key="3">
    <source>
        <dbReference type="ARBA" id="ARBA00022723"/>
    </source>
</evidence>
<evidence type="ECO:0000256" key="1">
    <source>
        <dbReference type="ARBA" id="ARBA00001362"/>
    </source>
</evidence>
<keyword evidence="3 9" id="KW-0479">Metal-binding</keyword>
<comment type="cofactor">
    <cofactor evidence="9">
        <name>Zn(2+)</name>
        <dbReference type="ChEBI" id="CHEBI:29105"/>
    </cofactor>
    <text evidence="9">Binds 1 zinc ion per subunit.</text>
</comment>
<evidence type="ECO:0000256" key="8">
    <source>
        <dbReference type="ARBA" id="ARBA00023316"/>
    </source>
</evidence>
<feature type="active site" description="Proton donor/acceptor" evidence="9">
    <location>
        <position position="192"/>
    </location>
</feature>
<dbReference type="SUPFAM" id="SSF55166">
    <property type="entry name" value="Hedgehog/DD-peptidase"/>
    <property type="match status" value="1"/>
</dbReference>
<dbReference type="Pfam" id="PF01427">
    <property type="entry name" value="Peptidase_M15"/>
    <property type="match status" value="1"/>
</dbReference>
<dbReference type="KEGG" id="npy:NPRO_24970"/>
<evidence type="ECO:0000256" key="7">
    <source>
        <dbReference type="ARBA" id="ARBA00023049"/>
    </source>
</evidence>
<dbReference type="GO" id="GO:0008270">
    <property type="term" value="F:zinc ion binding"/>
    <property type="evidence" value="ECO:0007669"/>
    <property type="project" value="UniProtKB-UniRule"/>
</dbReference>
<dbReference type="Gene3D" id="3.30.1380.10">
    <property type="match status" value="1"/>
</dbReference>
<dbReference type="EMBL" id="AP021858">
    <property type="protein sequence ID" value="BBO24902.1"/>
    <property type="molecule type" value="Genomic_DNA"/>
</dbReference>
<keyword evidence="5 9" id="KW-0862">Zinc</keyword>
<evidence type="ECO:0000256" key="4">
    <source>
        <dbReference type="ARBA" id="ARBA00022801"/>
    </source>
</evidence>
<keyword evidence="4 9" id="KW-0378">Hydrolase</keyword>
<protein>
    <recommendedName>
        <fullName evidence="9">D-alanyl-D-alanine dipeptidase</fullName>
        <shortName evidence="9">D-Ala-D-Ala dipeptidase</shortName>
        <ecNumber evidence="9">3.4.13.22</ecNumber>
    </recommendedName>
</protein>
<dbReference type="GO" id="GO:0071555">
    <property type="term" value="P:cell wall organization"/>
    <property type="evidence" value="ECO:0007669"/>
    <property type="project" value="UniProtKB-KW"/>
</dbReference>
<comment type="similarity">
    <text evidence="9">Belongs to the peptidase M15D family.</text>
</comment>
<dbReference type="GO" id="GO:0006508">
    <property type="term" value="P:proteolysis"/>
    <property type="evidence" value="ECO:0007669"/>
    <property type="project" value="UniProtKB-KW"/>
</dbReference>
<dbReference type="HAMAP" id="MF_01924">
    <property type="entry name" value="A_A_dipeptidase"/>
    <property type="match status" value="1"/>
</dbReference>
<proteinExistence type="inferred from homology"/>
<feature type="site" description="Transition state stabilizer" evidence="9">
    <location>
        <position position="80"/>
    </location>
</feature>
<organism evidence="11 12">
    <name type="scientific">Candidatus Nitrosymbiomonas proteolyticus</name>
    <dbReference type="NCBI Taxonomy" id="2608984"/>
    <lineage>
        <taxon>Bacteria</taxon>
        <taxon>Bacillati</taxon>
        <taxon>Armatimonadota</taxon>
        <taxon>Armatimonadota incertae sedis</taxon>
        <taxon>Candidatus Nitrosymbiomonas</taxon>
    </lineage>
</organism>
<dbReference type="GO" id="GO:0160237">
    <property type="term" value="F:D-Ala-D-Ala dipeptidase activity"/>
    <property type="evidence" value="ECO:0007669"/>
    <property type="project" value="UniProtKB-EC"/>
</dbReference>
<evidence type="ECO:0000256" key="5">
    <source>
        <dbReference type="ARBA" id="ARBA00022833"/>
    </source>
</evidence>
<feature type="binding site" evidence="9">
    <location>
        <position position="134"/>
    </location>
    <ligand>
        <name>Zn(2+)</name>
        <dbReference type="ChEBI" id="CHEBI:29105"/>
        <note>catalytic</note>
    </ligand>
</feature>
<feature type="binding site" evidence="9">
    <location>
        <position position="195"/>
    </location>
    <ligand>
        <name>Zn(2+)</name>
        <dbReference type="ChEBI" id="CHEBI:29105"/>
        <note>catalytic</note>
    </ligand>
</feature>
<evidence type="ECO:0000256" key="9">
    <source>
        <dbReference type="HAMAP-Rule" id="MF_01924"/>
    </source>
</evidence>
<gene>
    <name evidence="11" type="ORF">NPRO_24970</name>
</gene>
<keyword evidence="6 9" id="KW-0224">Dipeptidase</keyword>
<dbReference type="PANTHER" id="PTHR43126:SF2">
    <property type="entry name" value="D-ALANYL-D-ALANINE DIPEPTIDASE"/>
    <property type="match status" value="1"/>
</dbReference>
<dbReference type="AlphaFoldDB" id="A0A809RY89"/>
<dbReference type="InterPro" id="IPR000755">
    <property type="entry name" value="A_A_dipeptidase"/>
</dbReference>
<dbReference type="EC" id="3.4.13.22" evidence="9"/>
<dbReference type="GO" id="GO:0008237">
    <property type="term" value="F:metallopeptidase activity"/>
    <property type="evidence" value="ECO:0007669"/>
    <property type="project" value="UniProtKB-KW"/>
</dbReference>
<comment type="catalytic activity">
    <reaction evidence="1 9">
        <text>D-alanyl-D-alanine + H2O = 2 D-alanine</text>
        <dbReference type="Rhea" id="RHEA:20661"/>
        <dbReference type="ChEBI" id="CHEBI:15377"/>
        <dbReference type="ChEBI" id="CHEBI:57416"/>
        <dbReference type="ChEBI" id="CHEBI:57822"/>
        <dbReference type="EC" id="3.4.13.22"/>
    </reaction>
</comment>
<keyword evidence="8" id="KW-0961">Cell wall biogenesis/degradation</keyword>
<evidence type="ECO:0000256" key="6">
    <source>
        <dbReference type="ARBA" id="ARBA00022997"/>
    </source>
</evidence>
<name>A0A809RY89_9BACT</name>
<feature type="region of interest" description="Disordered" evidence="10">
    <location>
        <begin position="255"/>
        <end position="274"/>
    </location>
</feature>
<evidence type="ECO:0000256" key="10">
    <source>
        <dbReference type="SAM" id="MobiDB-lite"/>
    </source>
</evidence>
<dbReference type="PANTHER" id="PTHR43126">
    <property type="entry name" value="D-ALANYL-D-ALANINE DIPEPTIDASE"/>
    <property type="match status" value="1"/>
</dbReference>
<dbReference type="Proteomes" id="UP000662873">
    <property type="component" value="Chromosome"/>
</dbReference>
<evidence type="ECO:0000313" key="11">
    <source>
        <dbReference type="EMBL" id="BBO24902.1"/>
    </source>
</evidence>
<evidence type="ECO:0000256" key="2">
    <source>
        <dbReference type="ARBA" id="ARBA00022670"/>
    </source>
</evidence>
<comment type="function">
    <text evidence="9">Catalyzes hydrolysis of the D-alanyl-D-alanine dipeptide.</text>
</comment>
<keyword evidence="2 9" id="KW-0645">Protease</keyword>
<feature type="binding site" evidence="9">
    <location>
        <position position="127"/>
    </location>
    <ligand>
        <name>Zn(2+)</name>
        <dbReference type="ChEBI" id="CHEBI:29105"/>
        <note>catalytic</note>
    </ligand>
</feature>
<evidence type="ECO:0000313" key="12">
    <source>
        <dbReference type="Proteomes" id="UP000662873"/>
    </source>
</evidence>
<keyword evidence="7 9" id="KW-0482">Metalloprotease</keyword>